<feature type="transmembrane region" description="Helical" evidence="11">
    <location>
        <begin position="285"/>
        <end position="307"/>
    </location>
</feature>
<keyword evidence="5" id="KW-0406">Ion transport</keyword>
<keyword evidence="9" id="KW-0407">Ion channel</keyword>
<dbReference type="EMBL" id="CP042436">
    <property type="protein sequence ID" value="QEC64022.1"/>
    <property type="molecule type" value="Genomic_DNA"/>
</dbReference>
<evidence type="ECO:0000256" key="1">
    <source>
        <dbReference type="ARBA" id="ARBA00004141"/>
    </source>
</evidence>
<keyword evidence="7" id="KW-0869">Chloride channel</keyword>
<dbReference type="GO" id="GO:0005254">
    <property type="term" value="F:chloride channel activity"/>
    <property type="evidence" value="ECO:0007669"/>
    <property type="project" value="UniProtKB-KW"/>
</dbReference>
<dbReference type="KEGG" id="mgin:FRZ54_16045"/>
<dbReference type="Gene3D" id="1.10.3080.10">
    <property type="entry name" value="Clc chloride channel"/>
    <property type="match status" value="1"/>
</dbReference>
<feature type="transmembrane region" description="Helical" evidence="11">
    <location>
        <begin position="378"/>
        <end position="396"/>
    </location>
</feature>
<accession>A0A5B8UYF8</accession>
<dbReference type="Pfam" id="PF00654">
    <property type="entry name" value="Voltage_CLC"/>
    <property type="match status" value="1"/>
</dbReference>
<feature type="transmembrane region" description="Helical" evidence="11">
    <location>
        <begin position="246"/>
        <end position="273"/>
    </location>
</feature>
<dbReference type="RefSeq" id="WP_147032595.1">
    <property type="nucleotide sequence ID" value="NZ_CP042436.1"/>
</dbReference>
<dbReference type="AlphaFoldDB" id="A0A5B8UYF8"/>
<evidence type="ECO:0000256" key="7">
    <source>
        <dbReference type="ARBA" id="ARBA00023173"/>
    </source>
</evidence>
<organism evidence="12 13">
    <name type="scientific">Mucilaginibacter ginsenosidivorans</name>
    <dbReference type="NCBI Taxonomy" id="398053"/>
    <lineage>
        <taxon>Bacteria</taxon>
        <taxon>Pseudomonadati</taxon>
        <taxon>Bacteroidota</taxon>
        <taxon>Sphingobacteriia</taxon>
        <taxon>Sphingobacteriales</taxon>
        <taxon>Sphingobacteriaceae</taxon>
        <taxon>Mucilaginibacter</taxon>
    </lineage>
</organism>
<evidence type="ECO:0000256" key="6">
    <source>
        <dbReference type="ARBA" id="ARBA00023136"/>
    </source>
</evidence>
<feature type="transmembrane region" description="Helical" evidence="11">
    <location>
        <begin position="176"/>
        <end position="200"/>
    </location>
</feature>
<keyword evidence="4 11" id="KW-1133">Transmembrane helix</keyword>
<feature type="transmembrane region" description="Helical" evidence="11">
    <location>
        <begin position="33"/>
        <end position="54"/>
    </location>
</feature>
<keyword evidence="3 11" id="KW-0812">Transmembrane</keyword>
<feature type="transmembrane region" description="Helical" evidence="11">
    <location>
        <begin position="66"/>
        <end position="86"/>
    </location>
</feature>
<proteinExistence type="predicted"/>
<dbReference type="PANTHER" id="PTHR43427:SF6">
    <property type="entry name" value="CHLORIDE CHANNEL PROTEIN CLC-E"/>
    <property type="match status" value="1"/>
</dbReference>
<dbReference type="OrthoDB" id="9812438at2"/>
<dbReference type="SUPFAM" id="SSF81340">
    <property type="entry name" value="Clc chloride channel"/>
    <property type="match status" value="1"/>
</dbReference>
<evidence type="ECO:0000313" key="13">
    <source>
        <dbReference type="Proteomes" id="UP000321479"/>
    </source>
</evidence>
<evidence type="ECO:0000313" key="12">
    <source>
        <dbReference type="EMBL" id="QEC64022.1"/>
    </source>
</evidence>
<keyword evidence="6 11" id="KW-0472">Membrane</keyword>
<evidence type="ECO:0000256" key="9">
    <source>
        <dbReference type="ARBA" id="ARBA00023303"/>
    </source>
</evidence>
<keyword evidence="13" id="KW-1185">Reference proteome</keyword>
<feature type="transmembrane region" description="Helical" evidence="11">
    <location>
        <begin position="350"/>
        <end position="371"/>
    </location>
</feature>
<evidence type="ECO:0000256" key="11">
    <source>
        <dbReference type="SAM" id="Phobius"/>
    </source>
</evidence>
<dbReference type="PANTHER" id="PTHR43427">
    <property type="entry name" value="CHLORIDE CHANNEL PROTEIN CLC-E"/>
    <property type="match status" value="1"/>
</dbReference>
<reference evidence="12 13" key="1">
    <citation type="journal article" date="2017" name="Curr. Microbiol.">
        <title>Mucilaginibacter ginsenosidivorans sp. nov., Isolated from Soil of Ginseng Field.</title>
        <authorList>
            <person name="Kim M.M."/>
            <person name="Siddiqi M.Z."/>
            <person name="Im W.T."/>
        </authorList>
    </citation>
    <scope>NUCLEOTIDE SEQUENCE [LARGE SCALE GENOMIC DNA]</scope>
    <source>
        <strain evidence="12 13">Gsoil 3017</strain>
    </source>
</reference>
<dbReference type="InterPro" id="IPR001807">
    <property type="entry name" value="ClC"/>
</dbReference>
<dbReference type="PRINTS" id="PR00762">
    <property type="entry name" value="CLCHANNEL"/>
</dbReference>
<protein>
    <submittedName>
        <fullName evidence="12">Chloride channel protein</fullName>
    </submittedName>
</protein>
<feature type="transmembrane region" description="Helical" evidence="11">
    <location>
        <begin position="411"/>
        <end position="429"/>
    </location>
</feature>
<dbReference type="InterPro" id="IPR014743">
    <property type="entry name" value="Cl-channel_core"/>
</dbReference>
<evidence type="ECO:0000256" key="5">
    <source>
        <dbReference type="ARBA" id="ARBA00023065"/>
    </source>
</evidence>
<sequence length="473" mass="51751">MSNNILSKIRLHLKHSFDRLNNEQLKKNVLQAIPFWIASVITGLIAVVYARLFLYAEDLTAKVFHWHAWLLFILTPVCFIAAWWIVKRFATYSRGSGIPQVAAAIEITGPKTDDKVNKLLSIKIIVVKVISSLVLAIGGGAIGREGPTIQIAASVFRKINQILPAWWPKVAKRNMIITGAAAGLAAAFNTPLGGIVFAIEELTKTHFSYFKTAIFSSVIIAGLTAQGILGPYLYLGYPKIDSLSTFIFLSVALVAAITGLLGSAMSKFILVILKWKAKFRFQREHVIYLVCCALIMVTFAYFVNFAALGSGKDVMQRVLFTSDKYSTWYMPVFRIIGPALSFTTGAAGGIFAPALGAGASVGSFVASWFNFSEANTNMLILAGMVGFLTGVTRSPFTSAILVLEMTDRNNVIFHLILAGMIASLAAMLVDKHSLYDHLKVQYMIDLKAEEEKENAQEEPTPAVIEPLKNESPA</sequence>
<dbReference type="CDD" id="cd01034">
    <property type="entry name" value="EriC_like"/>
    <property type="match status" value="1"/>
</dbReference>
<evidence type="ECO:0000256" key="2">
    <source>
        <dbReference type="ARBA" id="ARBA00022448"/>
    </source>
</evidence>
<keyword evidence="2" id="KW-0813">Transport</keyword>
<dbReference type="InterPro" id="IPR050368">
    <property type="entry name" value="ClC-type_chloride_channel"/>
</dbReference>
<feature type="region of interest" description="Disordered" evidence="10">
    <location>
        <begin position="450"/>
        <end position="473"/>
    </location>
</feature>
<evidence type="ECO:0000256" key="3">
    <source>
        <dbReference type="ARBA" id="ARBA00022692"/>
    </source>
</evidence>
<evidence type="ECO:0000256" key="8">
    <source>
        <dbReference type="ARBA" id="ARBA00023214"/>
    </source>
</evidence>
<name>A0A5B8UYF8_9SPHI</name>
<evidence type="ECO:0000256" key="10">
    <source>
        <dbReference type="SAM" id="MobiDB-lite"/>
    </source>
</evidence>
<comment type="subcellular location">
    <subcellularLocation>
        <location evidence="1">Membrane</location>
        <topology evidence="1">Multi-pass membrane protein</topology>
    </subcellularLocation>
</comment>
<evidence type="ECO:0000256" key="4">
    <source>
        <dbReference type="ARBA" id="ARBA00022989"/>
    </source>
</evidence>
<gene>
    <name evidence="12" type="ORF">FRZ54_16045</name>
</gene>
<feature type="transmembrane region" description="Helical" evidence="11">
    <location>
        <begin position="120"/>
        <end position="142"/>
    </location>
</feature>
<dbReference type="Proteomes" id="UP000321479">
    <property type="component" value="Chromosome"/>
</dbReference>
<dbReference type="GO" id="GO:0034707">
    <property type="term" value="C:chloride channel complex"/>
    <property type="evidence" value="ECO:0007669"/>
    <property type="project" value="UniProtKB-KW"/>
</dbReference>
<feature type="transmembrane region" description="Helical" evidence="11">
    <location>
        <begin position="212"/>
        <end position="234"/>
    </location>
</feature>
<keyword evidence="8" id="KW-0868">Chloride</keyword>